<comment type="caution">
    <text evidence="2">The sequence shown here is derived from an EMBL/GenBank/DDBJ whole genome shotgun (WGS) entry which is preliminary data.</text>
</comment>
<dbReference type="PROSITE" id="PS51833">
    <property type="entry name" value="HDOD"/>
    <property type="match status" value="1"/>
</dbReference>
<dbReference type="Proteomes" id="UP000886602">
    <property type="component" value="Unassembled WGS sequence"/>
</dbReference>
<gene>
    <name evidence="2" type="ORF">IPJ48_09830</name>
</gene>
<evidence type="ECO:0000259" key="1">
    <source>
        <dbReference type="PROSITE" id="PS51833"/>
    </source>
</evidence>
<dbReference type="Gene3D" id="1.10.3210.10">
    <property type="entry name" value="Hypothetical protein af1432"/>
    <property type="match status" value="1"/>
</dbReference>
<reference evidence="2" key="1">
    <citation type="submission" date="2020-10" db="EMBL/GenBank/DDBJ databases">
        <title>Connecting structure to function with the recovery of over 1000 high-quality activated sludge metagenome-assembled genomes encoding full-length rRNA genes using long-read sequencing.</title>
        <authorList>
            <person name="Singleton C.M."/>
            <person name="Petriglieri F."/>
            <person name="Kristensen J.M."/>
            <person name="Kirkegaard R.H."/>
            <person name="Michaelsen T.Y."/>
            <person name="Andersen M.H."/>
            <person name="Karst S.M."/>
            <person name="Dueholm M.S."/>
            <person name="Nielsen P.H."/>
            <person name="Albertsen M."/>
        </authorList>
    </citation>
    <scope>NUCLEOTIDE SEQUENCE</scope>
    <source>
        <strain evidence="2">EsbW_18-Q3-R4-48_MAXAC.044</strain>
    </source>
</reference>
<accession>A0A9D7I8Q5</accession>
<protein>
    <submittedName>
        <fullName evidence="2">HDOD domain-containing protein</fullName>
    </submittedName>
</protein>
<evidence type="ECO:0000313" key="3">
    <source>
        <dbReference type="Proteomes" id="UP000886602"/>
    </source>
</evidence>
<dbReference type="PANTHER" id="PTHR33525">
    <property type="match status" value="1"/>
</dbReference>
<feature type="domain" description="HDOD" evidence="1">
    <location>
        <begin position="21"/>
        <end position="220"/>
    </location>
</feature>
<dbReference type="EMBL" id="JADJNC010000014">
    <property type="protein sequence ID" value="MBK7423363.1"/>
    <property type="molecule type" value="Genomic_DNA"/>
</dbReference>
<dbReference type="InterPro" id="IPR013976">
    <property type="entry name" value="HDOD"/>
</dbReference>
<proteinExistence type="predicted"/>
<dbReference type="PANTHER" id="PTHR33525:SF4">
    <property type="entry name" value="CYCLIC DI-GMP PHOSPHODIESTERASE CDGJ"/>
    <property type="match status" value="1"/>
</dbReference>
<sequence>MLNQPLQDLEAWVTFFSNAEMPILRQTVRRLEDARQNIERISGRDIAAIVLQDPLMAIRVLGCIQPFRGKHLRSDITTIANAVMMLGIEPFFSRFETPLTIEAMLKSEPQALLGVLQVIRRVQRASHYAHDWAFDRHDMNVEEVALAALLHDLAEILLWCFAPVLAIEIRDRQQADKTLRSVSAQEQVLGIRLVDLQLALCAAWHLPELLNTLMDDANAHLPRVQNVTLAVNLARHSTSNWRDAALPDDLAAIEKLLHIKRETLLSRLNIPEEFATQYLADESKETQGGTPTNHRA</sequence>
<dbReference type="AlphaFoldDB" id="A0A9D7I8Q5"/>
<organism evidence="2 3">
    <name type="scientific">Candidatus Propionivibrio dominans</name>
    <dbReference type="NCBI Taxonomy" id="2954373"/>
    <lineage>
        <taxon>Bacteria</taxon>
        <taxon>Pseudomonadati</taxon>
        <taxon>Pseudomonadota</taxon>
        <taxon>Betaproteobacteria</taxon>
        <taxon>Rhodocyclales</taxon>
        <taxon>Rhodocyclaceae</taxon>
        <taxon>Propionivibrio</taxon>
    </lineage>
</organism>
<dbReference type="InterPro" id="IPR052340">
    <property type="entry name" value="RNase_Y/CdgJ"/>
</dbReference>
<dbReference type="Pfam" id="PF08668">
    <property type="entry name" value="HDOD"/>
    <property type="match status" value="1"/>
</dbReference>
<dbReference type="SUPFAM" id="SSF109604">
    <property type="entry name" value="HD-domain/PDEase-like"/>
    <property type="match status" value="1"/>
</dbReference>
<name>A0A9D7I8Q5_9RHOO</name>
<evidence type="ECO:0000313" key="2">
    <source>
        <dbReference type="EMBL" id="MBK7423363.1"/>
    </source>
</evidence>